<dbReference type="EMBL" id="JANTHZ010000010">
    <property type="protein sequence ID" value="MCS0497225.1"/>
    <property type="molecule type" value="Genomic_DNA"/>
</dbReference>
<comment type="function">
    <text evidence="9">Part of the tripartite ATP-independent periplasmic (TRAP) transport system.</text>
</comment>
<dbReference type="Proteomes" id="UP001151088">
    <property type="component" value="Unassembled WGS sequence"/>
</dbReference>
<comment type="subcellular location">
    <subcellularLocation>
        <location evidence="1 9">Cell inner membrane</location>
        <topology evidence="1 9">Multi-pass membrane protein</topology>
    </subcellularLocation>
</comment>
<evidence type="ECO:0000256" key="4">
    <source>
        <dbReference type="ARBA" id="ARBA00022519"/>
    </source>
</evidence>
<dbReference type="Pfam" id="PF04290">
    <property type="entry name" value="DctQ"/>
    <property type="match status" value="1"/>
</dbReference>
<evidence type="ECO:0000256" key="7">
    <source>
        <dbReference type="ARBA" id="ARBA00023136"/>
    </source>
</evidence>
<evidence type="ECO:0000256" key="6">
    <source>
        <dbReference type="ARBA" id="ARBA00022989"/>
    </source>
</evidence>
<comment type="caution">
    <text evidence="11">The sequence shown here is derived from an EMBL/GenBank/DDBJ whole genome shotgun (WGS) entry which is preliminary data.</text>
</comment>
<feature type="domain" description="Tripartite ATP-independent periplasmic transporters DctQ component" evidence="10">
    <location>
        <begin position="43"/>
        <end position="172"/>
    </location>
</feature>
<accession>A0A9X2T3D3</accession>
<evidence type="ECO:0000313" key="11">
    <source>
        <dbReference type="EMBL" id="MCS0497225.1"/>
    </source>
</evidence>
<evidence type="ECO:0000256" key="9">
    <source>
        <dbReference type="RuleBase" id="RU369079"/>
    </source>
</evidence>
<keyword evidence="12" id="KW-1185">Reference proteome</keyword>
<comment type="subunit">
    <text evidence="9">The complex comprises the extracytoplasmic solute receptor protein and the two transmembrane proteins.</text>
</comment>
<keyword evidence="3" id="KW-1003">Cell membrane</keyword>
<protein>
    <recommendedName>
        <fullName evidence="9">TRAP transporter small permease protein</fullName>
    </recommendedName>
</protein>
<dbReference type="PANTHER" id="PTHR35011:SF2">
    <property type="entry name" value="2,3-DIKETO-L-GULONATE TRAP TRANSPORTER SMALL PERMEASE PROTEIN YIAM"/>
    <property type="match status" value="1"/>
</dbReference>
<comment type="similarity">
    <text evidence="8 9">Belongs to the TRAP transporter small permease family.</text>
</comment>
<dbReference type="GO" id="GO:0015740">
    <property type="term" value="P:C4-dicarboxylate transport"/>
    <property type="evidence" value="ECO:0007669"/>
    <property type="project" value="TreeGrafter"/>
</dbReference>
<dbReference type="PANTHER" id="PTHR35011">
    <property type="entry name" value="2,3-DIKETO-L-GULONATE TRAP TRANSPORTER SMALL PERMEASE PROTEIN YIAM"/>
    <property type="match status" value="1"/>
</dbReference>
<feature type="transmembrane region" description="Helical" evidence="9">
    <location>
        <begin position="67"/>
        <end position="85"/>
    </location>
</feature>
<feature type="transmembrane region" description="Helical" evidence="9">
    <location>
        <begin position="106"/>
        <end position="127"/>
    </location>
</feature>
<keyword evidence="5 9" id="KW-0812">Transmembrane</keyword>
<evidence type="ECO:0000256" key="1">
    <source>
        <dbReference type="ARBA" id="ARBA00004429"/>
    </source>
</evidence>
<organism evidence="11 12">
    <name type="scientific">Ancylobacter mangrovi</name>
    <dbReference type="NCBI Taxonomy" id="2972472"/>
    <lineage>
        <taxon>Bacteria</taxon>
        <taxon>Pseudomonadati</taxon>
        <taxon>Pseudomonadota</taxon>
        <taxon>Alphaproteobacteria</taxon>
        <taxon>Hyphomicrobiales</taxon>
        <taxon>Xanthobacteraceae</taxon>
        <taxon>Ancylobacter</taxon>
    </lineage>
</organism>
<evidence type="ECO:0000256" key="3">
    <source>
        <dbReference type="ARBA" id="ARBA00022475"/>
    </source>
</evidence>
<dbReference type="GO" id="GO:0005886">
    <property type="term" value="C:plasma membrane"/>
    <property type="evidence" value="ECO:0007669"/>
    <property type="project" value="UniProtKB-SubCell"/>
</dbReference>
<keyword evidence="2 9" id="KW-0813">Transport</keyword>
<feature type="transmembrane region" description="Helical" evidence="9">
    <location>
        <begin position="35"/>
        <end position="55"/>
    </location>
</feature>
<dbReference type="AlphaFoldDB" id="A0A9X2T3D3"/>
<reference evidence="11" key="1">
    <citation type="submission" date="2022-08" db="EMBL/GenBank/DDBJ databases">
        <authorList>
            <person name="Li F."/>
        </authorList>
    </citation>
    <scope>NUCLEOTIDE SEQUENCE</scope>
    <source>
        <strain evidence="11">MQZ15Z-1</strain>
    </source>
</reference>
<evidence type="ECO:0000256" key="5">
    <source>
        <dbReference type="ARBA" id="ARBA00022692"/>
    </source>
</evidence>
<keyword evidence="7 9" id="KW-0472">Membrane</keyword>
<dbReference type="GO" id="GO:0022857">
    <property type="term" value="F:transmembrane transporter activity"/>
    <property type="evidence" value="ECO:0007669"/>
    <property type="project" value="UniProtKB-UniRule"/>
</dbReference>
<evidence type="ECO:0000313" key="12">
    <source>
        <dbReference type="Proteomes" id="UP001151088"/>
    </source>
</evidence>
<evidence type="ECO:0000256" key="8">
    <source>
        <dbReference type="ARBA" id="ARBA00038436"/>
    </source>
</evidence>
<dbReference type="InterPro" id="IPR007387">
    <property type="entry name" value="TRAP_DctQ"/>
</dbReference>
<feature type="transmembrane region" description="Helical" evidence="9">
    <location>
        <begin position="147"/>
        <end position="168"/>
    </location>
</feature>
<evidence type="ECO:0000259" key="10">
    <source>
        <dbReference type="Pfam" id="PF04290"/>
    </source>
</evidence>
<gene>
    <name evidence="11" type="ORF">NVS89_19235</name>
</gene>
<dbReference type="RefSeq" id="WP_258734376.1">
    <property type="nucleotide sequence ID" value="NZ_JANTHY010000011.1"/>
</dbReference>
<dbReference type="InterPro" id="IPR055348">
    <property type="entry name" value="DctQ"/>
</dbReference>
<keyword evidence="4 9" id="KW-0997">Cell inner membrane</keyword>
<evidence type="ECO:0000256" key="2">
    <source>
        <dbReference type="ARBA" id="ARBA00022448"/>
    </source>
</evidence>
<proteinExistence type="inferred from homology"/>
<name>A0A9X2T3D3_9HYPH</name>
<keyword evidence="6 9" id="KW-1133">Transmembrane helix</keyword>
<sequence length="183" mass="19621">MTVQVSSMAAPAIVSTALDLLDAVVRALVFVARGVVIAIAFFITISMILGVFFRFVLNSSLGWTDEVSSLLLAVMMFIAVGIGFHDRQHIGVGALVERLPPHGQRLADAALHLVSTTFFAIVGWVSIRFAEIGMGMTLATIELPRGLFYWAAPIGCGFAALVCLNNAVRMLRGLDKPRFGGVD</sequence>